<dbReference type="PANTHER" id="PTHR30580">
    <property type="entry name" value="PRIMOSOMAL PROTEIN N"/>
    <property type="match status" value="1"/>
</dbReference>
<comment type="catalytic activity">
    <reaction evidence="12">
        <text>Couples ATP hydrolysis with the unwinding of duplex DNA by translocating in the 3'-5' direction.</text>
        <dbReference type="EC" id="5.6.2.4"/>
    </reaction>
</comment>
<dbReference type="Pfam" id="PF18319">
    <property type="entry name" value="Zn_ribbon_PriA"/>
    <property type="match status" value="1"/>
</dbReference>
<feature type="binding site" evidence="12">
    <location>
        <position position="440"/>
    </location>
    <ligand>
        <name>Zn(2+)</name>
        <dbReference type="ChEBI" id="CHEBI:29105"/>
        <label>1</label>
    </ligand>
</feature>
<dbReference type="GO" id="GO:1990077">
    <property type="term" value="C:primosome complex"/>
    <property type="evidence" value="ECO:0007669"/>
    <property type="project" value="UniProtKB-UniRule"/>
</dbReference>
<keyword evidence="7 12" id="KW-0862">Zinc</keyword>
<dbReference type="SMART" id="SM00490">
    <property type="entry name" value="HELICc"/>
    <property type="match status" value="1"/>
</dbReference>
<reference evidence="16 17" key="1">
    <citation type="journal article" date="2009" name="Stand. Genomic Sci.">
        <title>Complete genome sequence of Slackia heliotrinireducens type strain (RHS 1).</title>
        <authorList>
            <person name="Pukall R."/>
            <person name="Lapidus A."/>
            <person name="Nolan M."/>
            <person name="Copeland A."/>
            <person name="Glavina Del Rio T."/>
            <person name="Lucas S."/>
            <person name="Chen F."/>
            <person name="Tice H."/>
            <person name="Cheng J.F."/>
            <person name="Chertkov O."/>
            <person name="Bruce D."/>
            <person name="Goodwin L."/>
            <person name="Kuske C."/>
            <person name="Brettin T."/>
            <person name="Detter J.C."/>
            <person name="Han C."/>
            <person name="Pitluck S."/>
            <person name="Pati A."/>
            <person name="Mavrommatis K."/>
            <person name="Ivanova N."/>
            <person name="Ovchinnikova G."/>
            <person name="Chen A."/>
            <person name="Palaniappan K."/>
            <person name="Schneider S."/>
            <person name="Rohde M."/>
            <person name="Chain P."/>
            <person name="D'haeseleer P."/>
            <person name="Goker M."/>
            <person name="Bristow J."/>
            <person name="Eisen J.A."/>
            <person name="Markowitz V."/>
            <person name="Kyrpides N.C."/>
            <person name="Klenk H.P."/>
            <person name="Hugenholtz P."/>
        </authorList>
    </citation>
    <scope>NUCLEOTIDE SEQUENCE [LARGE SCALE GENOMIC DNA]</scope>
    <source>
        <strain evidence="17">ATCC 29202 / DSM 20476 / NCTC 11029 / RHS 1</strain>
    </source>
</reference>
<keyword evidence="17" id="KW-1185">Reference proteome</keyword>
<dbReference type="InterPro" id="IPR014001">
    <property type="entry name" value="Helicase_ATP-bd"/>
</dbReference>
<dbReference type="HAMAP" id="MF_00983">
    <property type="entry name" value="PriA"/>
    <property type="match status" value="1"/>
</dbReference>
<keyword evidence="2 12" id="KW-0235">DNA replication</keyword>
<comment type="similarity">
    <text evidence="12">Belongs to the helicase family. PriA subfamily.</text>
</comment>
<dbReference type="CDD" id="cd17929">
    <property type="entry name" value="DEXHc_priA"/>
    <property type="match status" value="1"/>
</dbReference>
<feature type="binding site" evidence="12">
    <location>
        <position position="409"/>
    </location>
    <ligand>
        <name>Zn(2+)</name>
        <dbReference type="ChEBI" id="CHEBI:29105"/>
        <label>2</label>
    </ligand>
</feature>
<dbReference type="NCBIfam" id="TIGR00595">
    <property type="entry name" value="priA"/>
    <property type="match status" value="1"/>
</dbReference>
<evidence type="ECO:0000256" key="11">
    <source>
        <dbReference type="ARBA" id="ARBA00048988"/>
    </source>
</evidence>
<evidence type="ECO:0000256" key="5">
    <source>
        <dbReference type="ARBA" id="ARBA00022801"/>
    </source>
</evidence>
<dbReference type="Gene3D" id="3.40.50.300">
    <property type="entry name" value="P-loop containing nucleotide triphosphate hydrolases"/>
    <property type="match status" value="2"/>
</dbReference>
<comment type="function">
    <text evidence="12">Initiates the restart of stalled replication forks, which reloads the replicative helicase on sites other than the origin of replication. Recognizes and binds to abandoned replication forks and remodels them to uncover a helicase loading site. Promotes assembly of the primosome at these replication forks.</text>
</comment>
<dbReference type="InterPro" id="IPR011545">
    <property type="entry name" value="DEAD/DEAH_box_helicase_dom"/>
</dbReference>
<accession>C7N540</accession>
<keyword evidence="5 12" id="KW-0378">Hydrolase</keyword>
<dbReference type="Pfam" id="PF00270">
    <property type="entry name" value="DEAD"/>
    <property type="match status" value="1"/>
</dbReference>
<dbReference type="PANTHER" id="PTHR30580:SF0">
    <property type="entry name" value="PRIMOSOMAL PROTEIN N"/>
    <property type="match status" value="1"/>
</dbReference>
<evidence type="ECO:0000259" key="15">
    <source>
        <dbReference type="PROSITE" id="PS51194"/>
    </source>
</evidence>
<evidence type="ECO:0000259" key="14">
    <source>
        <dbReference type="PROSITE" id="PS51192"/>
    </source>
</evidence>
<dbReference type="Pfam" id="PF17764">
    <property type="entry name" value="PriA_3primeBD"/>
    <property type="match status" value="1"/>
</dbReference>
<feature type="domain" description="Helicase C-terminal" evidence="15">
    <location>
        <begin position="432"/>
        <end position="593"/>
    </location>
</feature>
<dbReference type="InterPro" id="IPR001650">
    <property type="entry name" value="Helicase_C-like"/>
</dbReference>
<sequence length="695" mass="75950">MKTASVILDINTQSLDSSYTYAVPDDMEGVEVGCPVLVEFGRRQAVGYVMSVAPLDEADELPDASKLKPLLAVLGESCFDEHAAALIEHMAYTYIAPLSSCIHLFTPAGRTPKVVKDGDGWRLQKPAKRRARKDAVDDGEPEVRTSNDDLSLTEGQKAAFDAISEAIDGKPDAGRCIVVDGVTGSGKTEVYLRSIGKVLEVGQGAIVLVPEIALTPQTVARFKGRFGNTVAVMHSNMTQAQRYDEWTAVKRGERRVVVGARSALFAPVGRLGIIIIDEEHESTYKQESAPRYHARDIAVWLGDRLGIPVVLGSATPSIESLHACATKPGWRKVDLPERANGKPMPDVEVVDMAKEFHSGSRSMFSKRLTQALFETVDAGHKAVLLLNQRGFANFMLCRDCGFVPECPTCSVSLTYHEVEHALICHHCGRRQPVPARCPECGSPYLRKFGAGTQRVESELKALLEGRDVPVIRMDSDTTSTRNAHEELLKRFARPGASVLLGTQMIAKGLDFDEVTLVGVINADTQLKLPDFRSAERTFDLIQQVAGRAGRGVFAGKVYVQTYVSESVAVQAAAHYDRKRFLIDELPKRKMLRYPPYARIADVLVWGHDAQEVQKAAQALAQRVEAALHDNGGEGWVSFGAAPCLLSKIRNMYRWHILVKAPAGADVSAVLSPVMRSRKASKTVNVACDVDPLSVL</sequence>
<evidence type="ECO:0000313" key="17">
    <source>
        <dbReference type="Proteomes" id="UP000002026"/>
    </source>
</evidence>
<feature type="binding site" evidence="12">
    <location>
        <position position="406"/>
    </location>
    <ligand>
        <name>Zn(2+)</name>
        <dbReference type="ChEBI" id="CHEBI:29105"/>
        <label>2</label>
    </ligand>
</feature>
<feature type="binding site" evidence="12">
    <location>
        <position position="400"/>
    </location>
    <ligand>
        <name>Zn(2+)</name>
        <dbReference type="ChEBI" id="CHEBI:29105"/>
        <label>1</label>
    </ligand>
</feature>
<comment type="catalytic activity">
    <reaction evidence="11 12">
        <text>ATP + H2O = ADP + phosphate + H(+)</text>
        <dbReference type="Rhea" id="RHEA:13065"/>
        <dbReference type="ChEBI" id="CHEBI:15377"/>
        <dbReference type="ChEBI" id="CHEBI:15378"/>
        <dbReference type="ChEBI" id="CHEBI:30616"/>
        <dbReference type="ChEBI" id="CHEBI:43474"/>
        <dbReference type="ChEBI" id="CHEBI:456216"/>
        <dbReference type="EC" id="5.6.2.4"/>
    </reaction>
</comment>
<dbReference type="Pfam" id="PF00271">
    <property type="entry name" value="Helicase_C"/>
    <property type="match status" value="1"/>
</dbReference>
<dbReference type="GO" id="GO:0006302">
    <property type="term" value="P:double-strand break repair"/>
    <property type="evidence" value="ECO:0007669"/>
    <property type="project" value="InterPro"/>
</dbReference>
<dbReference type="GO" id="GO:0006269">
    <property type="term" value="P:DNA replication, synthesis of primer"/>
    <property type="evidence" value="ECO:0007669"/>
    <property type="project" value="UniProtKB-KW"/>
</dbReference>
<evidence type="ECO:0000256" key="10">
    <source>
        <dbReference type="ARBA" id="ARBA00023235"/>
    </source>
</evidence>
<feature type="binding site" evidence="12">
    <location>
        <position position="397"/>
    </location>
    <ligand>
        <name>Zn(2+)</name>
        <dbReference type="ChEBI" id="CHEBI:29105"/>
        <label>1</label>
    </ligand>
</feature>
<dbReference type="InterPro" id="IPR041236">
    <property type="entry name" value="PriA_C"/>
</dbReference>
<dbReference type="KEGG" id="shi:Shel_09880"/>
<organism evidence="16 17">
    <name type="scientific">Slackia heliotrinireducens (strain ATCC 29202 / DSM 20476 / NCTC 11029 / RHS 1)</name>
    <name type="common">Peptococcus heliotrinreducens</name>
    <dbReference type="NCBI Taxonomy" id="471855"/>
    <lineage>
        <taxon>Bacteria</taxon>
        <taxon>Bacillati</taxon>
        <taxon>Actinomycetota</taxon>
        <taxon>Coriobacteriia</taxon>
        <taxon>Eggerthellales</taxon>
        <taxon>Eggerthellaceae</taxon>
        <taxon>Slackia</taxon>
    </lineage>
</organism>
<dbReference type="GO" id="GO:0008270">
    <property type="term" value="F:zinc ion binding"/>
    <property type="evidence" value="ECO:0007669"/>
    <property type="project" value="UniProtKB-UniRule"/>
</dbReference>
<feature type="domain" description="Helicase ATP-binding" evidence="14">
    <location>
        <begin position="168"/>
        <end position="334"/>
    </location>
</feature>
<dbReference type="InterPro" id="IPR027417">
    <property type="entry name" value="P-loop_NTPase"/>
</dbReference>
<evidence type="ECO:0000256" key="6">
    <source>
        <dbReference type="ARBA" id="ARBA00022806"/>
    </source>
</evidence>
<dbReference type="Proteomes" id="UP000002026">
    <property type="component" value="Chromosome"/>
</dbReference>
<dbReference type="InterPro" id="IPR041222">
    <property type="entry name" value="PriA_3primeBD"/>
</dbReference>
<comment type="cofactor">
    <cofactor evidence="12">
        <name>Zn(2+)</name>
        <dbReference type="ChEBI" id="CHEBI:29105"/>
    </cofactor>
    <text evidence="12">Binds 2 zinc ions per subunit.</text>
</comment>
<evidence type="ECO:0000256" key="4">
    <source>
        <dbReference type="ARBA" id="ARBA00022741"/>
    </source>
</evidence>
<keyword evidence="9 12" id="KW-0238">DNA-binding</keyword>
<dbReference type="PROSITE" id="PS51192">
    <property type="entry name" value="HELICASE_ATP_BIND_1"/>
    <property type="match status" value="1"/>
</dbReference>
<evidence type="ECO:0000256" key="9">
    <source>
        <dbReference type="ARBA" id="ARBA00023125"/>
    </source>
</evidence>
<dbReference type="RefSeq" id="WP_012798129.1">
    <property type="nucleotide sequence ID" value="NC_013165.1"/>
</dbReference>
<gene>
    <name evidence="12" type="primary">priA</name>
    <name evidence="16" type="ordered locus">Shel_09880</name>
</gene>
<evidence type="ECO:0000256" key="13">
    <source>
        <dbReference type="SAM" id="MobiDB-lite"/>
    </source>
</evidence>
<dbReference type="PROSITE" id="PS51194">
    <property type="entry name" value="HELICASE_CTER"/>
    <property type="match status" value="1"/>
</dbReference>
<feature type="region of interest" description="Disordered" evidence="13">
    <location>
        <begin position="126"/>
        <end position="150"/>
    </location>
</feature>
<evidence type="ECO:0000256" key="3">
    <source>
        <dbReference type="ARBA" id="ARBA00022723"/>
    </source>
</evidence>
<keyword evidence="8 12" id="KW-0067">ATP-binding</keyword>
<dbReference type="HOGENOM" id="CLU_013353_3_0_11"/>
<feature type="binding site" evidence="12">
    <location>
        <position position="424"/>
    </location>
    <ligand>
        <name>Zn(2+)</name>
        <dbReference type="ChEBI" id="CHEBI:29105"/>
        <label>2</label>
    </ligand>
</feature>
<dbReference type="InterPro" id="IPR042115">
    <property type="entry name" value="PriA_3primeBD_sf"/>
</dbReference>
<dbReference type="Pfam" id="PF18074">
    <property type="entry name" value="PriA_C"/>
    <property type="match status" value="1"/>
</dbReference>
<protein>
    <recommendedName>
        <fullName evidence="12">Replication restart protein PriA</fullName>
    </recommendedName>
    <alternativeName>
        <fullName evidence="12">ATP-dependent DNA helicase PriA</fullName>
        <ecNumber evidence="12">5.6.2.4</ecNumber>
    </alternativeName>
    <alternativeName>
        <fullName evidence="12">DNA 3'-5' helicase PriA</fullName>
    </alternativeName>
</protein>
<dbReference type="InterPro" id="IPR005259">
    <property type="entry name" value="PriA"/>
</dbReference>
<dbReference type="SMART" id="SM00487">
    <property type="entry name" value="DEXDc"/>
    <property type="match status" value="1"/>
</dbReference>
<proteinExistence type="inferred from homology"/>
<dbReference type="Gene3D" id="3.40.1440.60">
    <property type="entry name" value="PriA, 3(prime) DNA-binding domain"/>
    <property type="match status" value="1"/>
</dbReference>
<dbReference type="STRING" id="471855.Shel_09880"/>
<evidence type="ECO:0000256" key="12">
    <source>
        <dbReference type="HAMAP-Rule" id="MF_00983"/>
    </source>
</evidence>
<dbReference type="GO" id="GO:0043138">
    <property type="term" value="F:3'-5' DNA helicase activity"/>
    <property type="evidence" value="ECO:0007669"/>
    <property type="project" value="UniProtKB-EC"/>
</dbReference>
<feature type="binding site" evidence="12">
    <location>
        <position position="427"/>
    </location>
    <ligand>
        <name>Zn(2+)</name>
        <dbReference type="ChEBI" id="CHEBI:29105"/>
        <label>2</label>
    </ligand>
</feature>
<keyword evidence="6 12" id="KW-0347">Helicase</keyword>
<keyword evidence="4 12" id="KW-0547">Nucleotide-binding</keyword>
<dbReference type="EC" id="5.6.2.4" evidence="12"/>
<dbReference type="AlphaFoldDB" id="C7N540"/>
<evidence type="ECO:0000256" key="2">
    <source>
        <dbReference type="ARBA" id="ARBA00022705"/>
    </source>
</evidence>
<dbReference type="CDD" id="cd18804">
    <property type="entry name" value="SF2_C_priA"/>
    <property type="match status" value="1"/>
</dbReference>
<dbReference type="InterPro" id="IPR040498">
    <property type="entry name" value="PriA_CRR"/>
</dbReference>
<feature type="binding site" evidence="12">
    <location>
        <position position="437"/>
    </location>
    <ligand>
        <name>Zn(2+)</name>
        <dbReference type="ChEBI" id="CHEBI:29105"/>
        <label>1</label>
    </ligand>
</feature>
<dbReference type="EMBL" id="CP001684">
    <property type="protein sequence ID" value="ACV22025.1"/>
    <property type="molecule type" value="Genomic_DNA"/>
</dbReference>
<evidence type="ECO:0000256" key="7">
    <source>
        <dbReference type="ARBA" id="ARBA00022833"/>
    </source>
</evidence>
<feature type="compositionally biased region" description="Basic and acidic residues" evidence="13">
    <location>
        <begin position="133"/>
        <end position="147"/>
    </location>
</feature>
<keyword evidence="10 12" id="KW-0413">Isomerase</keyword>
<dbReference type="GO" id="GO:0005524">
    <property type="term" value="F:ATP binding"/>
    <property type="evidence" value="ECO:0007669"/>
    <property type="project" value="UniProtKB-UniRule"/>
</dbReference>
<dbReference type="eggNOG" id="COG1198">
    <property type="taxonomic scope" value="Bacteria"/>
</dbReference>
<dbReference type="GO" id="GO:0006270">
    <property type="term" value="P:DNA replication initiation"/>
    <property type="evidence" value="ECO:0007669"/>
    <property type="project" value="TreeGrafter"/>
</dbReference>
<keyword evidence="3 12" id="KW-0479">Metal-binding</keyword>
<comment type="subunit">
    <text evidence="12">Component of the replication restart primosome.</text>
</comment>
<dbReference type="SUPFAM" id="SSF52540">
    <property type="entry name" value="P-loop containing nucleoside triphosphate hydrolases"/>
    <property type="match status" value="2"/>
</dbReference>
<dbReference type="GO" id="GO:0016887">
    <property type="term" value="F:ATP hydrolysis activity"/>
    <property type="evidence" value="ECO:0007669"/>
    <property type="project" value="RHEA"/>
</dbReference>
<dbReference type="FunFam" id="3.40.50.300:FF:000489">
    <property type="entry name" value="Primosome assembly protein PriA"/>
    <property type="match status" value="1"/>
</dbReference>
<dbReference type="GO" id="GO:0003677">
    <property type="term" value="F:DNA binding"/>
    <property type="evidence" value="ECO:0007669"/>
    <property type="project" value="UniProtKB-UniRule"/>
</dbReference>
<evidence type="ECO:0000256" key="8">
    <source>
        <dbReference type="ARBA" id="ARBA00022840"/>
    </source>
</evidence>
<keyword evidence="1 12" id="KW-0639">Primosome</keyword>
<name>C7N540_SLAHD</name>
<evidence type="ECO:0000313" key="16">
    <source>
        <dbReference type="EMBL" id="ACV22025.1"/>
    </source>
</evidence>
<dbReference type="GO" id="GO:0006310">
    <property type="term" value="P:DNA recombination"/>
    <property type="evidence" value="ECO:0007669"/>
    <property type="project" value="InterPro"/>
</dbReference>
<evidence type="ECO:0000256" key="1">
    <source>
        <dbReference type="ARBA" id="ARBA00022515"/>
    </source>
</evidence>